<dbReference type="RefSeq" id="WP_190266522.1">
    <property type="nucleotide sequence ID" value="NZ_BAABAD010000005.1"/>
</dbReference>
<gene>
    <name evidence="4" type="ORF">IDF66_08550</name>
</gene>
<dbReference type="PRINTS" id="PR00081">
    <property type="entry name" value="GDHRDH"/>
</dbReference>
<organism evidence="4 5">
    <name type="scientific">Gordonia hankookensis</name>
    <dbReference type="NCBI Taxonomy" id="589403"/>
    <lineage>
        <taxon>Bacteria</taxon>
        <taxon>Bacillati</taxon>
        <taxon>Actinomycetota</taxon>
        <taxon>Actinomycetes</taxon>
        <taxon>Mycobacteriales</taxon>
        <taxon>Gordoniaceae</taxon>
        <taxon>Gordonia</taxon>
    </lineage>
</organism>
<dbReference type="EMBL" id="JACWMS010000002">
    <property type="protein sequence ID" value="MBD1319637.1"/>
    <property type="molecule type" value="Genomic_DNA"/>
</dbReference>
<dbReference type="CDD" id="cd05233">
    <property type="entry name" value="SDR_c"/>
    <property type="match status" value="1"/>
</dbReference>
<evidence type="ECO:0000256" key="3">
    <source>
        <dbReference type="ARBA" id="ARBA00023027"/>
    </source>
</evidence>
<dbReference type="InterPro" id="IPR020904">
    <property type="entry name" value="Sc_DH/Rdtase_CS"/>
</dbReference>
<accession>A0ABR7WCR8</accession>
<dbReference type="PROSITE" id="PS00061">
    <property type="entry name" value="ADH_SHORT"/>
    <property type="match status" value="1"/>
</dbReference>
<comment type="caution">
    <text evidence="4">The sequence shown here is derived from an EMBL/GenBank/DDBJ whole genome shotgun (WGS) entry which is preliminary data.</text>
</comment>
<sequence>MNRMRDQVVLVTGAAKGMGRSHCVRLAEEGASVIAVDLEASADDLAGTVREVDWVGGRCVTACADIRDFESLAAAVGHGVDELGRLDAVVANAGVYPEARPSWEIDEDDWRRVVDINLTGAWHTVKATVPLMQPGGSLVIIGSTNGLKGMAGTAHYCASKHGVVGLTQTLANELGPNGIRVNAVHPGSVGTSMILNERVFAKLRPDLAAPVEDDAAVALAARNLLGVPWVSPVDVSNAVLFLLSAEARYVTGTNVVVDAGLVAKVS</sequence>
<evidence type="ECO:0000256" key="2">
    <source>
        <dbReference type="ARBA" id="ARBA00023002"/>
    </source>
</evidence>
<dbReference type="Gene3D" id="3.40.50.720">
    <property type="entry name" value="NAD(P)-binding Rossmann-like Domain"/>
    <property type="match status" value="1"/>
</dbReference>
<dbReference type="InterPro" id="IPR036291">
    <property type="entry name" value="NAD(P)-bd_dom_sf"/>
</dbReference>
<protein>
    <submittedName>
        <fullName evidence="4">Mycofactocin-coupled SDR family oxidoreductase</fullName>
    </submittedName>
</protein>
<dbReference type="SUPFAM" id="SSF51735">
    <property type="entry name" value="NAD(P)-binding Rossmann-fold domains"/>
    <property type="match status" value="1"/>
</dbReference>
<evidence type="ECO:0000313" key="4">
    <source>
        <dbReference type="EMBL" id="MBD1319637.1"/>
    </source>
</evidence>
<keyword evidence="5" id="KW-1185">Reference proteome</keyword>
<keyword evidence="3" id="KW-0520">NAD</keyword>
<evidence type="ECO:0000313" key="5">
    <source>
        <dbReference type="Proteomes" id="UP000602395"/>
    </source>
</evidence>
<dbReference type="PRINTS" id="PR00080">
    <property type="entry name" value="SDRFAMILY"/>
</dbReference>
<dbReference type="PANTHER" id="PTHR24321:SF8">
    <property type="entry name" value="ESTRADIOL 17-BETA-DEHYDROGENASE 8-RELATED"/>
    <property type="match status" value="1"/>
</dbReference>
<name>A0ABR7WCR8_9ACTN</name>
<dbReference type="Proteomes" id="UP000602395">
    <property type="component" value="Unassembled WGS sequence"/>
</dbReference>
<keyword evidence="2" id="KW-0560">Oxidoreductase</keyword>
<dbReference type="InterPro" id="IPR023985">
    <property type="entry name" value="SDR_subfam_1"/>
</dbReference>
<dbReference type="PANTHER" id="PTHR24321">
    <property type="entry name" value="DEHYDROGENASES, SHORT CHAIN"/>
    <property type="match status" value="1"/>
</dbReference>
<dbReference type="InterPro" id="IPR002347">
    <property type="entry name" value="SDR_fam"/>
</dbReference>
<reference evidence="4 5" key="1">
    <citation type="submission" date="2020-09" db="EMBL/GenBank/DDBJ databases">
        <title>Novel species in genus Gordonia.</title>
        <authorList>
            <person name="Zhang G."/>
        </authorList>
    </citation>
    <scope>NUCLEOTIDE SEQUENCE [LARGE SCALE GENOMIC DNA]</scope>
    <source>
        <strain evidence="4 5">ON-33</strain>
    </source>
</reference>
<comment type="similarity">
    <text evidence="1">Belongs to the short-chain dehydrogenases/reductases (SDR) family.</text>
</comment>
<proteinExistence type="inferred from homology"/>
<dbReference type="Pfam" id="PF13561">
    <property type="entry name" value="adh_short_C2"/>
    <property type="match status" value="1"/>
</dbReference>
<evidence type="ECO:0000256" key="1">
    <source>
        <dbReference type="ARBA" id="ARBA00006484"/>
    </source>
</evidence>
<dbReference type="NCBIfam" id="TIGR03971">
    <property type="entry name" value="SDR_subfam_1"/>
    <property type="match status" value="1"/>
</dbReference>